<accession>A0A5J4PBB7</accession>
<gene>
    <name evidence="1" type="ORF">EZS27_041569</name>
</gene>
<organism evidence="1">
    <name type="scientific">termite gut metagenome</name>
    <dbReference type="NCBI Taxonomy" id="433724"/>
    <lineage>
        <taxon>unclassified sequences</taxon>
        <taxon>metagenomes</taxon>
        <taxon>organismal metagenomes</taxon>
    </lineage>
</organism>
<reference evidence="1" key="1">
    <citation type="submission" date="2019-03" db="EMBL/GenBank/DDBJ databases">
        <title>Single cell metagenomics reveals metabolic interactions within the superorganism composed of flagellate Streblomastix strix and complex community of Bacteroidetes bacteria on its surface.</title>
        <authorList>
            <person name="Treitli S.C."/>
            <person name="Kolisko M."/>
            <person name="Husnik F."/>
            <person name="Keeling P."/>
            <person name="Hampl V."/>
        </authorList>
    </citation>
    <scope>NUCLEOTIDE SEQUENCE</scope>
    <source>
        <strain evidence="1">STM</strain>
    </source>
</reference>
<evidence type="ECO:0000313" key="1">
    <source>
        <dbReference type="EMBL" id="KAA6306767.1"/>
    </source>
</evidence>
<sequence length="128" mass="14985">MPTFANEKRDIYLCRKLQNILPYFVAIIEKRRYVDYTKEFERLFTIVLESDFFNATSIKLSFTYQSETIEGASLNVFREHNKLYFKGNWSSPITMFNLIPELSNLLEIIQVASYNLAIVYICVAISTS</sequence>
<dbReference type="AlphaFoldDB" id="A0A5J4PBB7"/>
<proteinExistence type="predicted"/>
<comment type="caution">
    <text evidence="1">The sequence shown here is derived from an EMBL/GenBank/DDBJ whole genome shotgun (WGS) entry which is preliminary data.</text>
</comment>
<protein>
    <submittedName>
        <fullName evidence="1">Uncharacterized protein</fullName>
    </submittedName>
</protein>
<dbReference type="EMBL" id="SNRY01009659">
    <property type="protein sequence ID" value="KAA6306767.1"/>
    <property type="molecule type" value="Genomic_DNA"/>
</dbReference>
<name>A0A5J4PBB7_9ZZZZ</name>